<evidence type="ECO:0000256" key="5">
    <source>
        <dbReference type="PIRSR" id="PIRSR000445-1"/>
    </source>
</evidence>
<dbReference type="InterPro" id="IPR000343">
    <property type="entry name" value="4pyrrol_synth_GluRdtase"/>
</dbReference>
<dbReference type="InterPro" id="IPR036343">
    <property type="entry name" value="GluRdtase_N_sf"/>
</dbReference>
<dbReference type="InterPro" id="IPR018214">
    <property type="entry name" value="GluRdtase_CS"/>
</dbReference>
<dbReference type="PANTHER" id="PTHR43013:SF1">
    <property type="entry name" value="GLUTAMYL-TRNA REDUCTASE"/>
    <property type="match status" value="1"/>
</dbReference>
<comment type="similarity">
    <text evidence="4">Belongs to the glutamyl-tRNA reductase family.</text>
</comment>
<evidence type="ECO:0000256" key="3">
    <source>
        <dbReference type="ARBA" id="ARBA00023244"/>
    </source>
</evidence>
<evidence type="ECO:0000259" key="10">
    <source>
        <dbReference type="Pfam" id="PF01488"/>
    </source>
</evidence>
<keyword evidence="1 4" id="KW-0521">NADP</keyword>
<comment type="catalytic activity">
    <reaction evidence="4">
        <text>(S)-4-amino-5-oxopentanoate + tRNA(Glu) + NADP(+) = L-glutamyl-tRNA(Glu) + NADPH + H(+)</text>
        <dbReference type="Rhea" id="RHEA:12344"/>
        <dbReference type="Rhea" id="RHEA-COMP:9663"/>
        <dbReference type="Rhea" id="RHEA-COMP:9680"/>
        <dbReference type="ChEBI" id="CHEBI:15378"/>
        <dbReference type="ChEBI" id="CHEBI:57501"/>
        <dbReference type="ChEBI" id="CHEBI:57783"/>
        <dbReference type="ChEBI" id="CHEBI:58349"/>
        <dbReference type="ChEBI" id="CHEBI:78442"/>
        <dbReference type="ChEBI" id="CHEBI:78520"/>
        <dbReference type="EC" id="1.2.1.70"/>
    </reaction>
</comment>
<dbReference type="InterPro" id="IPR015895">
    <property type="entry name" value="4pyrrol_synth_GluRdtase_N"/>
</dbReference>
<comment type="subunit">
    <text evidence="4">Homodimer.</text>
</comment>
<feature type="binding site" evidence="4 6">
    <location>
        <position position="109"/>
    </location>
    <ligand>
        <name>substrate</name>
    </ligand>
</feature>
<evidence type="ECO:0000256" key="2">
    <source>
        <dbReference type="ARBA" id="ARBA00023002"/>
    </source>
</evidence>
<dbReference type="PANTHER" id="PTHR43013">
    <property type="entry name" value="GLUTAMYL-TRNA REDUCTASE"/>
    <property type="match status" value="1"/>
</dbReference>
<dbReference type="InterPro" id="IPR036291">
    <property type="entry name" value="NAD(P)-bd_dom_sf"/>
</dbReference>
<name>A0A830GT98_9CREN</name>
<comment type="domain">
    <text evidence="4">Possesses an unusual extended V-shaped dimeric structure with each monomer consisting of three distinct domains arranged along a curved 'spinal' alpha-helix. The N-terminal catalytic domain specifically recognizes the glutamate moiety of the substrate. The second domain is the NADPH-binding domain, and the third C-terminal domain is responsible for dimerization.</text>
</comment>
<evidence type="ECO:0000256" key="8">
    <source>
        <dbReference type="PIRSR" id="PIRSR000445-4"/>
    </source>
</evidence>
<accession>A0A830GT98</accession>
<keyword evidence="9" id="KW-0175">Coiled coil</keyword>
<comment type="pathway">
    <text evidence="4">Porphyrin-containing compound metabolism; protoporphyrin-IX biosynthesis; 5-aminolevulinate from L-glutamyl-tRNA(Glu): step 1/2.</text>
</comment>
<dbReference type="GO" id="GO:0050661">
    <property type="term" value="F:NADP binding"/>
    <property type="evidence" value="ECO:0007669"/>
    <property type="project" value="InterPro"/>
</dbReference>
<feature type="site" description="Important for activity" evidence="4 8">
    <location>
        <position position="99"/>
    </location>
</feature>
<keyword evidence="2 4" id="KW-0560">Oxidoreductase</keyword>
<feature type="domain" description="Glutamyl-tRNA reductase N-terminal" evidence="11">
    <location>
        <begin position="16"/>
        <end position="154"/>
    </location>
</feature>
<dbReference type="Proteomes" id="UP000610960">
    <property type="component" value="Unassembled WGS sequence"/>
</dbReference>
<dbReference type="Gene3D" id="3.40.50.720">
    <property type="entry name" value="NAD(P)-binding Rossmann-like Domain"/>
    <property type="match status" value="1"/>
</dbReference>
<dbReference type="Pfam" id="PF01488">
    <property type="entry name" value="Shikimate_DH"/>
    <property type="match status" value="1"/>
</dbReference>
<dbReference type="AlphaFoldDB" id="A0A830GT98"/>
<dbReference type="UniPathway" id="UPA00251">
    <property type="reaction ID" value="UER00316"/>
</dbReference>
<dbReference type="Pfam" id="PF05201">
    <property type="entry name" value="GlutR_N"/>
    <property type="match status" value="1"/>
</dbReference>
<dbReference type="GO" id="GO:0019353">
    <property type="term" value="P:protoporphyrinogen IX biosynthetic process from glutamate"/>
    <property type="evidence" value="ECO:0007669"/>
    <property type="project" value="TreeGrafter"/>
</dbReference>
<gene>
    <name evidence="4" type="primary">hemA</name>
    <name evidence="12" type="ORF">GCM10007981_02340</name>
</gene>
<feature type="domain" description="Quinate/shikimate 5-dehydrogenase/glutamyl-tRNA reductase" evidence="10">
    <location>
        <begin position="181"/>
        <end position="283"/>
    </location>
</feature>
<reference evidence="12" key="1">
    <citation type="journal article" date="2014" name="Int. J. Syst. Evol. Microbiol.">
        <title>Complete genome sequence of Corynebacterium casei LMG S-19264T (=DSM 44701T), isolated from a smear-ripened cheese.</title>
        <authorList>
            <consortium name="US DOE Joint Genome Institute (JGI-PGF)"/>
            <person name="Walter F."/>
            <person name="Albersmeier A."/>
            <person name="Kalinowski J."/>
            <person name="Ruckert C."/>
        </authorList>
    </citation>
    <scope>NUCLEOTIDE SEQUENCE</scope>
    <source>
        <strain evidence="12">JCM 10088</strain>
    </source>
</reference>
<keyword evidence="3 4" id="KW-0627">Porphyrin biosynthesis</keyword>
<evidence type="ECO:0000256" key="4">
    <source>
        <dbReference type="HAMAP-Rule" id="MF_00087"/>
    </source>
</evidence>
<evidence type="ECO:0000256" key="1">
    <source>
        <dbReference type="ARBA" id="ARBA00022857"/>
    </source>
</evidence>
<sequence length="413" mass="45170">MDDPELARRLNSLIAVAVTHKRANTVILSSIYLNEGEAYKRLADSYDESFIFQTCNRIEIYALDTAGRGVEGVLEIYGNKASLARSLADVHRGLDAVRHLFRVAAGLESAAIGESEVLGQLEEAFQDAIARKALKAELKFVVERAIGVGKRIRTANPKLSKSSNGLGGAAVDYLVKRGIGKESRVGLVGAGAMASLIAMKLHERGFSNVVIFNRTLENARRLATRLGYDYEPIDSLRGSIPSLAALITAVKTSKPILGRDDLNLMPPGSLVIDLGIPRNVDGPAISIDELKEFMAALNEERLKAIKEAEAAVEKELRGFELAYKRKIVEIELSAFMTRMERLRLEEIEKGRSKGLIDGDEGIDVVTKSVLFKSMYPVINYIKNIAINGSLTEAVKVIREIEKQQEDSSGQGLS</sequence>
<evidence type="ECO:0000313" key="13">
    <source>
        <dbReference type="Proteomes" id="UP000610960"/>
    </source>
</evidence>
<dbReference type="OrthoDB" id="4562at2157"/>
<dbReference type="SUPFAM" id="SSF69742">
    <property type="entry name" value="Glutamyl tRNA-reductase catalytic, N-terminal domain"/>
    <property type="match status" value="1"/>
</dbReference>
<evidence type="ECO:0000256" key="6">
    <source>
        <dbReference type="PIRSR" id="PIRSR000445-2"/>
    </source>
</evidence>
<protein>
    <recommendedName>
        <fullName evidence="4">Glutamyl-tRNA reductase</fullName>
        <shortName evidence="4">GluTR</shortName>
        <ecNumber evidence="4">1.2.1.70</ecNumber>
    </recommendedName>
</protein>
<proteinExistence type="inferred from homology"/>
<dbReference type="SUPFAM" id="SSF51735">
    <property type="entry name" value="NAD(P)-binding Rossmann-fold domains"/>
    <property type="match status" value="1"/>
</dbReference>
<reference evidence="12" key="2">
    <citation type="submission" date="2020-09" db="EMBL/GenBank/DDBJ databases">
        <authorList>
            <person name="Sun Q."/>
            <person name="Ohkuma M."/>
        </authorList>
    </citation>
    <scope>NUCLEOTIDE SEQUENCE</scope>
    <source>
        <strain evidence="12">JCM 10088</strain>
    </source>
</reference>
<comment type="caution">
    <text evidence="12">The sequence shown here is derived from an EMBL/GenBank/DDBJ whole genome shotgun (WGS) entry which is preliminary data.</text>
</comment>
<dbReference type="EMBL" id="BMNL01000001">
    <property type="protein sequence ID" value="GGP19282.1"/>
    <property type="molecule type" value="Genomic_DNA"/>
</dbReference>
<dbReference type="HAMAP" id="MF_00087">
    <property type="entry name" value="Glu_tRNA_reductase"/>
    <property type="match status" value="1"/>
</dbReference>
<feature type="coiled-coil region" evidence="9">
    <location>
        <begin position="287"/>
        <end position="314"/>
    </location>
</feature>
<feature type="active site" description="Nucleophile" evidence="4 5">
    <location>
        <position position="55"/>
    </location>
</feature>
<evidence type="ECO:0000259" key="11">
    <source>
        <dbReference type="Pfam" id="PF05201"/>
    </source>
</evidence>
<feature type="binding site" evidence="4 6">
    <location>
        <begin position="114"/>
        <end position="116"/>
    </location>
    <ligand>
        <name>substrate</name>
    </ligand>
</feature>
<dbReference type="InterPro" id="IPR006151">
    <property type="entry name" value="Shikm_DH/Glu-tRNA_Rdtase"/>
</dbReference>
<keyword evidence="13" id="KW-1185">Reference proteome</keyword>
<dbReference type="EC" id="1.2.1.70" evidence="4"/>
<comment type="miscellaneous">
    <text evidence="4">During catalysis, the active site Cys acts as a nucleophile attacking the alpha-carbonyl group of tRNA-bound glutamate with the formation of a thioester intermediate between enzyme and glutamate, and the concomitant release of tRNA(Glu). The thioester intermediate is finally reduced by direct hydride transfer from NADPH, to form the product GSA.</text>
</comment>
<evidence type="ECO:0000256" key="7">
    <source>
        <dbReference type="PIRSR" id="PIRSR000445-3"/>
    </source>
</evidence>
<evidence type="ECO:0000313" key="12">
    <source>
        <dbReference type="EMBL" id="GGP19282.1"/>
    </source>
</evidence>
<dbReference type="GO" id="GO:0008883">
    <property type="term" value="F:glutamyl-tRNA reductase activity"/>
    <property type="evidence" value="ECO:0007669"/>
    <property type="project" value="UniProtKB-UniRule"/>
</dbReference>
<dbReference type="PROSITE" id="PS00747">
    <property type="entry name" value="GLUTR"/>
    <property type="match status" value="1"/>
</dbReference>
<dbReference type="Gene3D" id="3.30.460.30">
    <property type="entry name" value="Glutamyl-tRNA reductase, N-terminal domain"/>
    <property type="match status" value="1"/>
</dbReference>
<evidence type="ECO:0000256" key="9">
    <source>
        <dbReference type="SAM" id="Coils"/>
    </source>
</evidence>
<organism evidence="12 13">
    <name type="scientific">Thermocladium modestius</name>
    <dbReference type="NCBI Taxonomy" id="62609"/>
    <lineage>
        <taxon>Archaea</taxon>
        <taxon>Thermoproteota</taxon>
        <taxon>Thermoprotei</taxon>
        <taxon>Thermoproteales</taxon>
        <taxon>Thermoproteaceae</taxon>
        <taxon>Thermocladium</taxon>
    </lineage>
</organism>
<dbReference type="RefSeq" id="WP_188595641.1">
    <property type="nucleotide sequence ID" value="NZ_BMNL01000001.1"/>
</dbReference>
<feature type="binding site" evidence="4 6">
    <location>
        <position position="120"/>
    </location>
    <ligand>
        <name>substrate</name>
    </ligand>
</feature>
<feature type="binding site" evidence="4 6">
    <location>
        <begin position="54"/>
        <end position="57"/>
    </location>
    <ligand>
        <name>substrate</name>
    </ligand>
</feature>
<dbReference type="PIRSF" id="PIRSF000445">
    <property type="entry name" value="4pyrrol_synth_GluRdtase"/>
    <property type="match status" value="1"/>
</dbReference>
<feature type="binding site" evidence="4 7">
    <location>
        <begin position="189"/>
        <end position="194"/>
    </location>
    <ligand>
        <name>NADP(+)</name>
        <dbReference type="ChEBI" id="CHEBI:58349"/>
    </ligand>
</feature>
<comment type="function">
    <text evidence="4">Catalyzes the NADPH-dependent reduction of glutamyl-tRNA(Glu) to glutamate 1-semialdehyde (GSA).</text>
</comment>